<evidence type="ECO:0000256" key="2">
    <source>
        <dbReference type="ARBA" id="ARBA00023125"/>
    </source>
</evidence>
<proteinExistence type="predicted"/>
<dbReference type="OrthoDB" id="9804543at2"/>
<dbReference type="EMBL" id="FXAU01000003">
    <property type="protein sequence ID" value="SMG30018.1"/>
    <property type="molecule type" value="Genomic_DNA"/>
</dbReference>
<evidence type="ECO:0000256" key="1">
    <source>
        <dbReference type="ARBA" id="ARBA00023015"/>
    </source>
</evidence>
<dbReference type="InterPro" id="IPR003313">
    <property type="entry name" value="AraC-bd"/>
</dbReference>
<protein>
    <submittedName>
        <fullName evidence="5">AraC-type DNA-binding protein</fullName>
    </submittedName>
</protein>
<evidence type="ECO:0000259" key="4">
    <source>
        <dbReference type="PROSITE" id="PS01124"/>
    </source>
</evidence>
<keyword evidence="1" id="KW-0805">Transcription regulation</keyword>
<dbReference type="GO" id="GO:0043565">
    <property type="term" value="F:sequence-specific DNA binding"/>
    <property type="evidence" value="ECO:0007669"/>
    <property type="project" value="InterPro"/>
</dbReference>
<dbReference type="InterPro" id="IPR009057">
    <property type="entry name" value="Homeodomain-like_sf"/>
</dbReference>
<dbReference type="SUPFAM" id="SSF51182">
    <property type="entry name" value="RmlC-like cupins"/>
    <property type="match status" value="1"/>
</dbReference>
<gene>
    <name evidence="5" type="ORF">SAMN05660862_2003</name>
</gene>
<dbReference type="SUPFAM" id="SSF46689">
    <property type="entry name" value="Homeodomain-like"/>
    <property type="match status" value="1"/>
</dbReference>
<organism evidence="5 6">
    <name type="scientific">Sphingobacterium psychroaquaticum</name>
    <dbReference type="NCBI Taxonomy" id="561061"/>
    <lineage>
        <taxon>Bacteria</taxon>
        <taxon>Pseudomonadati</taxon>
        <taxon>Bacteroidota</taxon>
        <taxon>Sphingobacteriia</taxon>
        <taxon>Sphingobacteriales</taxon>
        <taxon>Sphingobacteriaceae</taxon>
        <taxon>Sphingobacterium</taxon>
    </lineage>
</organism>
<dbReference type="Gene3D" id="2.60.120.10">
    <property type="entry name" value="Jelly Rolls"/>
    <property type="match status" value="1"/>
</dbReference>
<dbReference type="GO" id="GO:0003700">
    <property type="term" value="F:DNA-binding transcription factor activity"/>
    <property type="evidence" value="ECO:0007669"/>
    <property type="project" value="InterPro"/>
</dbReference>
<dbReference type="AlphaFoldDB" id="A0A1X7JPH5"/>
<dbReference type="InterPro" id="IPR014710">
    <property type="entry name" value="RmlC-like_jellyroll"/>
</dbReference>
<dbReference type="SMART" id="SM00342">
    <property type="entry name" value="HTH_ARAC"/>
    <property type="match status" value="1"/>
</dbReference>
<evidence type="ECO:0000256" key="3">
    <source>
        <dbReference type="ARBA" id="ARBA00023163"/>
    </source>
</evidence>
<sequence>MNRCGLTEVREGCYVDGLSADAYVWYEEDWQHEANEHVHRRYQLTYVEEGYQYFHIGKKIYLAPQNHVIWIPSGEPHRTSTEAKTVNLMLILFQSVPDHDFFKQVHLFPAPKVLKEMLLYASKWNKRLHDEEEKDIFLQAMLTSLPSFCNENNALQIPIPTDSRLIPVCNTININYPYHLDMENLADVAKMSVRNLQRTFKQETGITIQKYMQLIRILKSIAYLDTNQYTLSEIAFKVGYKSLSAFTASYFAIMKTKPRLKKNLS</sequence>
<reference evidence="5 6" key="1">
    <citation type="submission" date="2017-04" db="EMBL/GenBank/DDBJ databases">
        <authorList>
            <person name="Afonso C.L."/>
            <person name="Miller P.J."/>
            <person name="Scott M.A."/>
            <person name="Spackman E."/>
            <person name="Goraichik I."/>
            <person name="Dimitrov K.M."/>
            <person name="Suarez D.L."/>
            <person name="Swayne D.E."/>
        </authorList>
    </citation>
    <scope>NUCLEOTIDE SEQUENCE [LARGE SCALE GENOMIC DNA]</scope>
    <source>
        <strain evidence="5 6">DSM 22418</strain>
    </source>
</reference>
<accession>A0A1X7JPH5</accession>
<dbReference type="RefSeq" id="WP_085472747.1">
    <property type="nucleotide sequence ID" value="NZ_FXAU01000003.1"/>
</dbReference>
<dbReference type="PANTHER" id="PTHR11019:SF159">
    <property type="entry name" value="TRANSCRIPTIONAL REGULATOR-RELATED"/>
    <property type="match status" value="1"/>
</dbReference>
<dbReference type="STRING" id="561061.SAMN05660862_2003"/>
<keyword evidence="6" id="KW-1185">Reference proteome</keyword>
<name>A0A1X7JPH5_9SPHI</name>
<evidence type="ECO:0000313" key="6">
    <source>
        <dbReference type="Proteomes" id="UP000192980"/>
    </source>
</evidence>
<dbReference type="PROSITE" id="PS01124">
    <property type="entry name" value="HTH_ARAC_FAMILY_2"/>
    <property type="match status" value="1"/>
</dbReference>
<evidence type="ECO:0000313" key="5">
    <source>
        <dbReference type="EMBL" id="SMG30018.1"/>
    </source>
</evidence>
<dbReference type="Gene3D" id="1.10.10.60">
    <property type="entry name" value="Homeodomain-like"/>
    <property type="match status" value="1"/>
</dbReference>
<dbReference type="PANTHER" id="PTHR11019">
    <property type="entry name" value="HTH-TYPE TRANSCRIPTIONAL REGULATOR NIMR"/>
    <property type="match status" value="1"/>
</dbReference>
<dbReference type="InterPro" id="IPR018060">
    <property type="entry name" value="HTH_AraC"/>
</dbReference>
<dbReference type="Pfam" id="PF12833">
    <property type="entry name" value="HTH_18"/>
    <property type="match status" value="1"/>
</dbReference>
<keyword evidence="3" id="KW-0804">Transcription</keyword>
<dbReference type="Proteomes" id="UP000192980">
    <property type="component" value="Unassembled WGS sequence"/>
</dbReference>
<feature type="domain" description="HTH araC/xylS-type" evidence="4">
    <location>
        <begin position="166"/>
        <end position="264"/>
    </location>
</feature>
<dbReference type="Pfam" id="PF02311">
    <property type="entry name" value="AraC_binding"/>
    <property type="match status" value="1"/>
</dbReference>
<keyword evidence="2 5" id="KW-0238">DNA-binding</keyword>
<dbReference type="InterPro" id="IPR011051">
    <property type="entry name" value="RmlC_Cupin_sf"/>
</dbReference>